<dbReference type="KEGG" id="fcz:IMF26_03930"/>
<feature type="transmembrane region" description="Helical" evidence="1">
    <location>
        <begin position="81"/>
        <end position="101"/>
    </location>
</feature>
<keyword evidence="1" id="KW-0472">Membrane</keyword>
<feature type="transmembrane region" description="Helical" evidence="1">
    <location>
        <begin position="442"/>
        <end position="461"/>
    </location>
</feature>
<feature type="transmembrane region" description="Helical" evidence="1">
    <location>
        <begin position="12"/>
        <end position="32"/>
    </location>
</feature>
<evidence type="ECO:0008006" key="3">
    <source>
        <dbReference type="Google" id="ProtNLM"/>
    </source>
</evidence>
<feature type="transmembrane region" description="Helical" evidence="1">
    <location>
        <begin position="44"/>
        <end position="61"/>
    </location>
</feature>
<reference evidence="2" key="2">
    <citation type="journal article" date="2023" name="Biology">
        <title>Prokaryotic Life Associated with Coal-Fire Gas Vents Revealed by Metagenomics.</title>
        <authorList>
            <person name="Kadnikov V.V."/>
            <person name="Mardanov A.V."/>
            <person name="Beletsky A.V."/>
            <person name="Karnachuk O.V."/>
            <person name="Ravin N.V."/>
        </authorList>
    </citation>
    <scope>NUCLEOTIDE SEQUENCE</scope>
    <source>
        <strain evidence="2">Bu02</strain>
    </source>
</reference>
<feature type="transmembrane region" description="Helical" evidence="1">
    <location>
        <begin position="332"/>
        <end position="354"/>
    </location>
</feature>
<keyword evidence="1" id="KW-0812">Transmembrane</keyword>
<gene>
    <name evidence="2" type="ORF">IMF26_03930</name>
</gene>
<feature type="transmembrane region" description="Helical" evidence="1">
    <location>
        <begin position="253"/>
        <end position="272"/>
    </location>
</feature>
<evidence type="ECO:0000256" key="1">
    <source>
        <dbReference type="SAM" id="Phobius"/>
    </source>
</evidence>
<feature type="transmembrane region" description="Helical" evidence="1">
    <location>
        <begin position="374"/>
        <end position="394"/>
    </location>
</feature>
<evidence type="ECO:0000313" key="2">
    <source>
        <dbReference type="EMBL" id="QUL99215.1"/>
    </source>
</evidence>
<feature type="transmembrane region" description="Helical" evidence="1">
    <location>
        <begin position="138"/>
        <end position="167"/>
    </location>
</feature>
<sequence length="463" mass="49434">MQTLFLRDWVLMGFTLVLIAWPIIEAFLHAWAGLGNLLSLMIQYVEMILPLWALVASGLIWKDADYLHRPLLLSSSQNIAFVLACKLAAVLIPFLGLVLLAEWELPRLYRWAIEICWGTTATWPFAPGLLSSRAMSVAIVFAALGTAGGISGFAWVGVTAGAVVWLLNVIRGVPWLKAESGGAFDLFALSRGGQYVPAATLSSFIAGAVIVAVTVIIASSTQPGNHLLSDAIGSLGRLYRFIRRQLPLLRNPGLVWTILGIFSIPLVLLILYETGRLPERLLIRGFCAFHEQWLPLVALMAGGTVWMDKEGLHASILASWPIRPVLIAATKWVIAFTPVAFLTCASSTISAALLGRLAAEELLPPVACLVSRSLAGGSVLLGLATVGAAAYGSWPGLLLGAGIWILNAVAPGMFADTLGGALDLFAWSRTGYLVFPGVKTRLAFAVGVSLQLIAAAIFKIASK</sequence>
<dbReference type="EMBL" id="CP062796">
    <property type="protein sequence ID" value="QUL99215.1"/>
    <property type="molecule type" value="Genomic_DNA"/>
</dbReference>
<organism evidence="2">
    <name type="scientific">Candidatus Fermentithermobacillus carboniphilus</name>
    <dbReference type="NCBI Taxonomy" id="3085328"/>
    <lineage>
        <taxon>Bacteria</taxon>
        <taxon>Bacillati</taxon>
        <taxon>Bacillota</taxon>
        <taxon>Candidatus Fermentithermobacillia</taxon>
        <taxon>Candidatus Fermentithermobacillales</taxon>
        <taxon>Candidatus Fermentithermobacillaceae</taxon>
        <taxon>Candidatus Fermentithermobacillus</taxon>
    </lineage>
</organism>
<proteinExistence type="predicted"/>
<feature type="transmembrane region" description="Helical" evidence="1">
    <location>
        <begin position="108"/>
        <end position="126"/>
    </location>
</feature>
<name>A0AAT9LDK5_9FIRM</name>
<dbReference type="AlphaFoldDB" id="A0AAT9LDK5"/>
<feature type="transmembrane region" description="Helical" evidence="1">
    <location>
        <begin position="195"/>
        <end position="218"/>
    </location>
</feature>
<keyword evidence="1" id="KW-1133">Transmembrane helix</keyword>
<accession>A0AAT9LDK5</accession>
<feature type="transmembrane region" description="Helical" evidence="1">
    <location>
        <begin position="401"/>
        <end position="422"/>
    </location>
</feature>
<reference evidence="2" key="1">
    <citation type="submission" date="2020-10" db="EMBL/GenBank/DDBJ databases">
        <authorList>
            <person name="Kadnikov V."/>
            <person name="Beletsky A.V."/>
            <person name="Mardanov A.V."/>
            <person name="Karnachuk O.V."/>
            <person name="Ravin N.V."/>
        </authorList>
    </citation>
    <scope>NUCLEOTIDE SEQUENCE</scope>
    <source>
        <strain evidence="2">Bu02</strain>
    </source>
</reference>
<protein>
    <recommendedName>
        <fullName evidence="3">Permease</fullName>
    </recommendedName>
</protein>